<sequence length="78" mass="8585">MFEWWHLVPERTMLGVVHTEATAVLAPNGAEKSMLLNRTRPPPPSTRGSDARPGKVIAMLEEVLSKDRVLGAPPDLIE</sequence>
<organism evidence="2 3">
    <name type="scientific">Neoroseomonas oryzicola</name>
    <dbReference type="NCBI Taxonomy" id="535904"/>
    <lineage>
        <taxon>Bacteria</taxon>
        <taxon>Pseudomonadati</taxon>
        <taxon>Pseudomonadota</taxon>
        <taxon>Alphaproteobacteria</taxon>
        <taxon>Acetobacterales</taxon>
        <taxon>Acetobacteraceae</taxon>
        <taxon>Neoroseomonas</taxon>
    </lineage>
</organism>
<name>A0A9X9WPE3_9PROT</name>
<gene>
    <name evidence="2" type="ORF">GXW75_23320</name>
</gene>
<dbReference type="Proteomes" id="UP001138708">
    <property type="component" value="Unassembled WGS sequence"/>
</dbReference>
<accession>A0A9X9WPE3</accession>
<protein>
    <submittedName>
        <fullName evidence="2">Uncharacterized protein</fullName>
    </submittedName>
</protein>
<reference evidence="2" key="1">
    <citation type="submission" date="2020-01" db="EMBL/GenBank/DDBJ databases">
        <authorList>
            <person name="Rat A."/>
        </authorList>
    </citation>
    <scope>NUCLEOTIDE SEQUENCE</scope>
    <source>
        <strain evidence="2">LMG 31161</strain>
    </source>
</reference>
<dbReference type="RefSeq" id="WP_168044212.1">
    <property type="nucleotide sequence ID" value="NZ_JAAEDK010000085.1"/>
</dbReference>
<reference evidence="2" key="2">
    <citation type="journal article" date="2021" name="Syst. Appl. Microbiol.">
        <title>Roseomonas hellenica sp. nov., isolated from roots of wild-growing Alkanna tinctoria.</title>
        <authorList>
            <person name="Rat A."/>
            <person name="Naranjo H.D."/>
            <person name="Lebbe L."/>
            <person name="Cnockaert M."/>
            <person name="Krigas N."/>
            <person name="Grigoriadou K."/>
            <person name="Maloupa E."/>
            <person name="Willems A."/>
        </authorList>
    </citation>
    <scope>NUCLEOTIDE SEQUENCE</scope>
    <source>
        <strain evidence="2">LMG 31161</strain>
    </source>
</reference>
<evidence type="ECO:0000313" key="2">
    <source>
        <dbReference type="EMBL" id="MBR0662203.1"/>
    </source>
</evidence>
<dbReference type="AlphaFoldDB" id="A0A9X9WPE3"/>
<comment type="caution">
    <text evidence="2">The sequence shown here is derived from an EMBL/GenBank/DDBJ whole genome shotgun (WGS) entry which is preliminary data.</text>
</comment>
<evidence type="ECO:0000256" key="1">
    <source>
        <dbReference type="SAM" id="MobiDB-lite"/>
    </source>
</evidence>
<evidence type="ECO:0000313" key="3">
    <source>
        <dbReference type="Proteomes" id="UP001138708"/>
    </source>
</evidence>
<dbReference type="EMBL" id="JAAEDK010000085">
    <property type="protein sequence ID" value="MBR0662203.1"/>
    <property type="molecule type" value="Genomic_DNA"/>
</dbReference>
<proteinExistence type="predicted"/>
<feature type="region of interest" description="Disordered" evidence="1">
    <location>
        <begin position="32"/>
        <end position="54"/>
    </location>
</feature>